<protein>
    <submittedName>
        <fullName evidence="2">Uncharacterized protein</fullName>
    </submittedName>
</protein>
<proteinExistence type="predicted"/>
<gene>
    <name evidence="2" type="ORF">F441_02153</name>
</gene>
<evidence type="ECO:0000256" key="1">
    <source>
        <dbReference type="SAM" id="MobiDB-lite"/>
    </source>
</evidence>
<dbReference type="AlphaFoldDB" id="W2XPY0"/>
<accession>W2XPY0</accession>
<comment type="caution">
    <text evidence="2">The sequence shown here is derived from an EMBL/GenBank/DDBJ whole genome shotgun (WGS) entry which is preliminary data.</text>
</comment>
<feature type="region of interest" description="Disordered" evidence="1">
    <location>
        <begin position="73"/>
        <end position="99"/>
    </location>
</feature>
<feature type="region of interest" description="Disordered" evidence="1">
    <location>
        <begin position="1"/>
        <end position="24"/>
    </location>
</feature>
<dbReference type="Proteomes" id="UP000018958">
    <property type="component" value="Unassembled WGS sequence"/>
</dbReference>
<organism evidence="2 3">
    <name type="scientific">Phytophthora nicotianae CJ01A1</name>
    <dbReference type="NCBI Taxonomy" id="1317063"/>
    <lineage>
        <taxon>Eukaryota</taxon>
        <taxon>Sar</taxon>
        <taxon>Stramenopiles</taxon>
        <taxon>Oomycota</taxon>
        <taxon>Peronosporomycetes</taxon>
        <taxon>Peronosporales</taxon>
        <taxon>Peronosporaceae</taxon>
        <taxon>Phytophthora</taxon>
    </lineage>
</organism>
<feature type="compositionally biased region" description="Polar residues" evidence="1">
    <location>
        <begin position="155"/>
        <end position="164"/>
    </location>
</feature>
<feature type="compositionally biased region" description="Polar residues" evidence="1">
    <location>
        <begin position="1"/>
        <end position="12"/>
    </location>
</feature>
<dbReference type="EMBL" id="ANIX01000437">
    <property type="protein sequence ID" value="ETP24930.1"/>
    <property type="molecule type" value="Genomic_DNA"/>
</dbReference>
<feature type="region of interest" description="Disordered" evidence="1">
    <location>
        <begin position="138"/>
        <end position="164"/>
    </location>
</feature>
<sequence length="164" mass="18047">MSRQNFPSSSSRQLHRSRPLESRRTWQKPAFCHLPANTQHELDQVTSPLALGELQVRIPGHAGRARREAACLHASARGARGRPPPARALGASGRREPRSAGISLQVRELHLHGAGHRFPGHQVPKVPLQARQTRGIGQLVQHAEQRAARQEGAPISQSTRTPVR</sequence>
<evidence type="ECO:0000313" key="3">
    <source>
        <dbReference type="Proteomes" id="UP000018958"/>
    </source>
</evidence>
<reference evidence="2 3" key="1">
    <citation type="submission" date="2013-11" db="EMBL/GenBank/DDBJ databases">
        <title>The Genome Sequence of Phytophthora parasitica CJ01A1.</title>
        <authorList>
            <consortium name="The Broad Institute Genomics Platform"/>
            <person name="Russ C."/>
            <person name="Tyler B."/>
            <person name="Panabieres F."/>
            <person name="Shan W."/>
            <person name="Tripathy S."/>
            <person name="Grunwald N."/>
            <person name="Machado M."/>
            <person name="Johnson C.S."/>
            <person name="Walker B."/>
            <person name="Young S.K."/>
            <person name="Zeng Q."/>
            <person name="Gargeya S."/>
            <person name="Fitzgerald M."/>
            <person name="Haas B."/>
            <person name="Abouelleil A."/>
            <person name="Allen A.W."/>
            <person name="Alvarado L."/>
            <person name="Arachchi H.M."/>
            <person name="Berlin A.M."/>
            <person name="Chapman S.B."/>
            <person name="Gainer-Dewar J."/>
            <person name="Goldberg J."/>
            <person name="Griggs A."/>
            <person name="Gujja S."/>
            <person name="Hansen M."/>
            <person name="Howarth C."/>
            <person name="Imamovic A."/>
            <person name="Ireland A."/>
            <person name="Larimer J."/>
            <person name="McCowan C."/>
            <person name="Murphy C."/>
            <person name="Pearson M."/>
            <person name="Poon T.W."/>
            <person name="Priest M."/>
            <person name="Roberts A."/>
            <person name="Saif S."/>
            <person name="Shea T."/>
            <person name="Sisk P."/>
            <person name="Sykes S."/>
            <person name="Wortman J."/>
            <person name="Nusbaum C."/>
            <person name="Birren B."/>
        </authorList>
    </citation>
    <scope>NUCLEOTIDE SEQUENCE [LARGE SCALE GENOMIC DNA]</scope>
    <source>
        <strain evidence="2 3">CJ01A1</strain>
    </source>
</reference>
<evidence type="ECO:0000313" key="2">
    <source>
        <dbReference type="EMBL" id="ETP24930.1"/>
    </source>
</evidence>
<name>W2XPY0_PHYNI</name>